<organism evidence="3 4">
    <name type="scientific">Allomesorhizobium camelthorni</name>
    <dbReference type="NCBI Taxonomy" id="475069"/>
    <lineage>
        <taxon>Bacteria</taxon>
        <taxon>Pseudomonadati</taxon>
        <taxon>Pseudomonadota</taxon>
        <taxon>Alphaproteobacteria</taxon>
        <taxon>Hyphomicrobiales</taxon>
        <taxon>Phyllobacteriaceae</taxon>
        <taxon>Allomesorhizobium</taxon>
    </lineage>
</organism>
<feature type="transmembrane region" description="Helical" evidence="2">
    <location>
        <begin position="163"/>
        <end position="179"/>
    </location>
</feature>
<feature type="region of interest" description="Disordered" evidence="1">
    <location>
        <begin position="183"/>
        <end position="204"/>
    </location>
</feature>
<comment type="caution">
    <text evidence="3">The sequence shown here is derived from an EMBL/GenBank/DDBJ whole genome shotgun (WGS) entry which is preliminary data.</text>
</comment>
<evidence type="ECO:0000256" key="2">
    <source>
        <dbReference type="SAM" id="Phobius"/>
    </source>
</evidence>
<dbReference type="AlphaFoldDB" id="A0A6G4WCH8"/>
<dbReference type="RefSeq" id="WP_165028994.1">
    <property type="nucleotide sequence ID" value="NZ_JAAKZF010000018.1"/>
</dbReference>
<keyword evidence="2" id="KW-1133">Transmembrane helix</keyword>
<name>A0A6G4WCH8_9HYPH</name>
<proteinExistence type="predicted"/>
<keyword evidence="2" id="KW-0472">Membrane</keyword>
<reference evidence="3 4" key="1">
    <citation type="submission" date="2020-02" db="EMBL/GenBank/DDBJ databases">
        <title>Genome sequence of strain CCNWXJ40-4.</title>
        <authorList>
            <person name="Gao J."/>
            <person name="Sun J."/>
        </authorList>
    </citation>
    <scope>NUCLEOTIDE SEQUENCE [LARGE SCALE GENOMIC DNA]</scope>
    <source>
        <strain evidence="3 4">CCNWXJ 40-4</strain>
    </source>
</reference>
<dbReference type="Proteomes" id="UP001642900">
    <property type="component" value="Unassembled WGS sequence"/>
</dbReference>
<dbReference type="EMBL" id="JAAKZF010000018">
    <property type="protein sequence ID" value="NGO52471.1"/>
    <property type="molecule type" value="Genomic_DNA"/>
</dbReference>
<gene>
    <name evidence="3" type="ORF">G6N73_15005</name>
</gene>
<keyword evidence="4" id="KW-1185">Reference proteome</keyword>
<sequence length="204" mass="21531">MRLLFLLIFLVGAAIGVGYPYVIRNLSGHEIGTWRVYDGVGGFRPIEATLGATDTPVRVLVDITSSATLQAAANAAVLTITAAGGGRTVLAETLGLAGATTRDDTPQTLQKIYRIDAGAIDEIEDGVHTFTLGPGDAEGIDMESVDLILLAGAGAYDQRAQPLGFSLMAIGFIGFVLAMRRGRPERNPNSQPPKPRWGRGGEPR</sequence>
<evidence type="ECO:0000256" key="1">
    <source>
        <dbReference type="SAM" id="MobiDB-lite"/>
    </source>
</evidence>
<protein>
    <submittedName>
        <fullName evidence="3">Uncharacterized protein</fullName>
    </submittedName>
</protein>
<keyword evidence="2" id="KW-0812">Transmembrane</keyword>
<accession>A0A6G4WCH8</accession>
<evidence type="ECO:0000313" key="4">
    <source>
        <dbReference type="Proteomes" id="UP001642900"/>
    </source>
</evidence>
<evidence type="ECO:0000313" key="3">
    <source>
        <dbReference type="EMBL" id="NGO52471.1"/>
    </source>
</evidence>